<dbReference type="Proteomes" id="UP000507470">
    <property type="component" value="Unassembled WGS sequence"/>
</dbReference>
<keyword evidence="2" id="KW-1015">Disulfide bond</keyword>
<feature type="domain" description="UMOD/GP2/OIT3-like D8C" evidence="5">
    <location>
        <begin position="63"/>
        <end position="145"/>
    </location>
</feature>
<keyword evidence="3" id="KW-0472">Membrane</keyword>
<evidence type="ECO:0000256" key="2">
    <source>
        <dbReference type="ARBA" id="ARBA00023157"/>
    </source>
</evidence>
<keyword evidence="1 4" id="KW-0732">Signal</keyword>
<accession>A0A6J8AJN4</accession>
<dbReference type="OrthoDB" id="10043005at2759"/>
<dbReference type="InterPro" id="IPR057774">
    <property type="entry name" value="D8C_UMOD/GP2/OIT3-like"/>
</dbReference>
<feature type="transmembrane region" description="Helical" evidence="3">
    <location>
        <begin position="260"/>
        <end position="283"/>
    </location>
</feature>
<keyword evidence="7" id="KW-1185">Reference proteome</keyword>
<evidence type="ECO:0000313" key="6">
    <source>
        <dbReference type="EMBL" id="CAC5369377.1"/>
    </source>
</evidence>
<organism evidence="6 7">
    <name type="scientific">Mytilus coruscus</name>
    <name type="common">Sea mussel</name>
    <dbReference type="NCBI Taxonomy" id="42192"/>
    <lineage>
        <taxon>Eukaryota</taxon>
        <taxon>Metazoa</taxon>
        <taxon>Spiralia</taxon>
        <taxon>Lophotrochozoa</taxon>
        <taxon>Mollusca</taxon>
        <taxon>Bivalvia</taxon>
        <taxon>Autobranchia</taxon>
        <taxon>Pteriomorphia</taxon>
        <taxon>Mytilida</taxon>
        <taxon>Mytiloidea</taxon>
        <taxon>Mytilidae</taxon>
        <taxon>Mytilinae</taxon>
        <taxon>Mytilus</taxon>
    </lineage>
</organism>
<protein>
    <recommendedName>
        <fullName evidence="5">UMOD/GP2/OIT3-like D8C domain-containing protein</fullName>
    </recommendedName>
</protein>
<dbReference type="AlphaFoldDB" id="A0A6J8AJN4"/>
<feature type="chain" id="PRO_5026990658" description="UMOD/GP2/OIT3-like D8C domain-containing protein" evidence="4">
    <location>
        <begin position="20"/>
        <end position="313"/>
    </location>
</feature>
<dbReference type="EMBL" id="CACVKT020001590">
    <property type="protein sequence ID" value="CAC5369377.1"/>
    <property type="molecule type" value="Genomic_DNA"/>
</dbReference>
<evidence type="ECO:0000313" key="7">
    <source>
        <dbReference type="Proteomes" id="UP000507470"/>
    </source>
</evidence>
<evidence type="ECO:0000256" key="3">
    <source>
        <dbReference type="SAM" id="Phobius"/>
    </source>
</evidence>
<gene>
    <name evidence="6" type="ORF">MCOR_8589</name>
</gene>
<evidence type="ECO:0000259" key="5">
    <source>
        <dbReference type="Pfam" id="PF23283"/>
    </source>
</evidence>
<sequence>MKVQYVKLLLLVLLNKGASEKDPCSNHKLLPKAEYRGKQCLLYDVGSATCDRGLDSGWYAVKQNNKYVEMPTSCPPPFSCDTAAPIWLNGSNPNSTEGIVERQLCVRGIYDDECCKSTVSAKMKNCGAFYVYYLAYTDTCDYAYCFGNDKCPATAYTNYTMTPSTVLSPSDPCRSAVPLYKAGLRGTYCPVYDVGKPICDRLLSVGWYSVKVNGKNVDMPNACINAGTCGTSASIWLDGNEKCIFPKVEVSDNSSKMTGIYAGIGVVIFLLVLIILLLTIKFWNRCNGRGLKVENEKIGQRNFTASPPPPYKE</sequence>
<dbReference type="PANTHER" id="PTHR36191:SF4">
    <property type="entry name" value="VWFD DOMAIN-CONTAINING PROTEIN"/>
    <property type="match status" value="1"/>
</dbReference>
<proteinExistence type="predicted"/>
<evidence type="ECO:0000256" key="4">
    <source>
        <dbReference type="SAM" id="SignalP"/>
    </source>
</evidence>
<evidence type="ECO:0000256" key="1">
    <source>
        <dbReference type="ARBA" id="ARBA00022729"/>
    </source>
</evidence>
<name>A0A6J8AJN4_MYTCO</name>
<reference evidence="6 7" key="1">
    <citation type="submission" date="2020-06" db="EMBL/GenBank/DDBJ databases">
        <authorList>
            <person name="Li R."/>
            <person name="Bekaert M."/>
        </authorList>
    </citation>
    <scope>NUCLEOTIDE SEQUENCE [LARGE SCALE GENOMIC DNA]</scope>
    <source>
        <strain evidence="7">wild</strain>
    </source>
</reference>
<feature type="signal peptide" evidence="4">
    <location>
        <begin position="1"/>
        <end position="19"/>
    </location>
</feature>
<dbReference type="Pfam" id="PF23283">
    <property type="entry name" value="D8C_UMOD"/>
    <property type="match status" value="1"/>
</dbReference>
<dbReference type="PANTHER" id="PTHR36191">
    <property type="entry name" value="ENDO/EXONUCLEASE/PHOSPHATASE DOMAIN-CONTAINING PROTEIN-RELATED"/>
    <property type="match status" value="1"/>
</dbReference>
<keyword evidence="3" id="KW-0812">Transmembrane</keyword>
<keyword evidence="3" id="KW-1133">Transmembrane helix</keyword>